<keyword evidence="1" id="KW-0812">Transmembrane</keyword>
<dbReference type="EMBL" id="LT629734">
    <property type="protein sequence ID" value="SDR92491.1"/>
    <property type="molecule type" value="Genomic_DNA"/>
</dbReference>
<dbReference type="AlphaFoldDB" id="A0A1H1N040"/>
<organism evidence="2 3">
    <name type="scientific">Agrococcus carbonis</name>
    <dbReference type="NCBI Taxonomy" id="684552"/>
    <lineage>
        <taxon>Bacteria</taxon>
        <taxon>Bacillati</taxon>
        <taxon>Actinomycetota</taxon>
        <taxon>Actinomycetes</taxon>
        <taxon>Micrococcales</taxon>
        <taxon>Microbacteriaceae</taxon>
        <taxon>Agrococcus</taxon>
    </lineage>
</organism>
<keyword evidence="1" id="KW-1133">Transmembrane helix</keyword>
<protein>
    <submittedName>
        <fullName evidence="2">Uncharacterized protein</fullName>
    </submittedName>
</protein>
<keyword evidence="1" id="KW-0472">Membrane</keyword>
<gene>
    <name evidence="2" type="ORF">SAMN04489719_1135</name>
</gene>
<proteinExistence type="predicted"/>
<evidence type="ECO:0000256" key="1">
    <source>
        <dbReference type="SAM" id="Phobius"/>
    </source>
</evidence>
<evidence type="ECO:0000313" key="3">
    <source>
        <dbReference type="Proteomes" id="UP000199649"/>
    </source>
</evidence>
<keyword evidence="3" id="KW-1185">Reference proteome</keyword>
<dbReference type="RefSeq" id="WP_092666106.1">
    <property type="nucleotide sequence ID" value="NZ_LT629734.1"/>
</dbReference>
<dbReference type="STRING" id="684552.SAMN04489719_1135"/>
<dbReference type="Proteomes" id="UP000199649">
    <property type="component" value="Chromosome I"/>
</dbReference>
<feature type="transmembrane region" description="Helical" evidence="1">
    <location>
        <begin position="39"/>
        <end position="64"/>
    </location>
</feature>
<evidence type="ECO:0000313" key="2">
    <source>
        <dbReference type="EMBL" id="SDR92491.1"/>
    </source>
</evidence>
<sequence length="67" mass="6442">MSDGATTITMLVTLLAASAAVCAGGVVLAVRADGRLQSVGVWTAIAAGLLVLAWGSVLLMGALASAG</sequence>
<reference evidence="3" key="1">
    <citation type="submission" date="2016-10" db="EMBL/GenBank/DDBJ databases">
        <authorList>
            <person name="Varghese N."/>
            <person name="Submissions S."/>
        </authorList>
    </citation>
    <scope>NUCLEOTIDE SEQUENCE [LARGE SCALE GENOMIC DNA]</scope>
    <source>
        <strain evidence="3">DSM 22965</strain>
    </source>
</reference>
<name>A0A1H1N040_9MICO</name>
<accession>A0A1H1N040</accession>